<sequence>MTRVADGHQVRVTPRKEQVFAMRRAVNLCICLCSGTAKNWTVSSKWGQNGGPWRGGETAAVSVTRFLAAVLKKEKAVTRLRASLVQLQSSRKRPGGQMTAWQRNAAWAEQAACFMPWLLAPSCCTLGEAGNVSPNTEHWGLIWNQEPSDCRVLQRNH</sequence>
<accession>A0A9D3XHN8</accession>
<gene>
    <name evidence="1" type="ORF">KIL84_006143</name>
</gene>
<keyword evidence="2" id="KW-1185">Reference proteome</keyword>
<protein>
    <submittedName>
        <fullName evidence="1">Uncharacterized protein</fullName>
    </submittedName>
</protein>
<evidence type="ECO:0000313" key="2">
    <source>
        <dbReference type="Proteomes" id="UP000827986"/>
    </source>
</evidence>
<evidence type="ECO:0000313" key="1">
    <source>
        <dbReference type="EMBL" id="KAH1180093.1"/>
    </source>
</evidence>
<name>A0A9D3XHN8_9SAUR</name>
<reference evidence="1" key="1">
    <citation type="submission" date="2021-09" db="EMBL/GenBank/DDBJ databases">
        <title>The genome of Mauremys mutica provides insights into the evolution of semi-aquatic lifestyle.</title>
        <authorList>
            <person name="Gong S."/>
            <person name="Gao Y."/>
        </authorList>
    </citation>
    <scope>NUCLEOTIDE SEQUENCE</scope>
    <source>
        <strain evidence="1">MM-2020</strain>
        <tissue evidence="1">Muscle</tissue>
    </source>
</reference>
<dbReference type="EMBL" id="JAHDVG010000471">
    <property type="protein sequence ID" value="KAH1180093.1"/>
    <property type="molecule type" value="Genomic_DNA"/>
</dbReference>
<comment type="caution">
    <text evidence="1">The sequence shown here is derived from an EMBL/GenBank/DDBJ whole genome shotgun (WGS) entry which is preliminary data.</text>
</comment>
<dbReference type="Proteomes" id="UP000827986">
    <property type="component" value="Unassembled WGS sequence"/>
</dbReference>
<proteinExistence type="predicted"/>
<organism evidence="1 2">
    <name type="scientific">Mauremys mutica</name>
    <name type="common">yellowpond turtle</name>
    <dbReference type="NCBI Taxonomy" id="74926"/>
    <lineage>
        <taxon>Eukaryota</taxon>
        <taxon>Metazoa</taxon>
        <taxon>Chordata</taxon>
        <taxon>Craniata</taxon>
        <taxon>Vertebrata</taxon>
        <taxon>Euteleostomi</taxon>
        <taxon>Archelosauria</taxon>
        <taxon>Testudinata</taxon>
        <taxon>Testudines</taxon>
        <taxon>Cryptodira</taxon>
        <taxon>Durocryptodira</taxon>
        <taxon>Testudinoidea</taxon>
        <taxon>Geoemydidae</taxon>
        <taxon>Geoemydinae</taxon>
        <taxon>Mauremys</taxon>
    </lineage>
</organism>
<dbReference type="AlphaFoldDB" id="A0A9D3XHN8"/>